<keyword evidence="2" id="KW-1185">Reference proteome</keyword>
<feature type="non-terminal residue" evidence="1">
    <location>
        <position position="60"/>
    </location>
</feature>
<gene>
    <name evidence="1" type="ORF">CPELLU_LOCUS18373</name>
</gene>
<name>A0A9N9K249_9GLOM</name>
<dbReference type="Proteomes" id="UP000789759">
    <property type="component" value="Unassembled WGS sequence"/>
</dbReference>
<accession>A0A9N9K249</accession>
<evidence type="ECO:0000313" key="2">
    <source>
        <dbReference type="Proteomes" id="UP000789759"/>
    </source>
</evidence>
<sequence>MKFLVSDESVFEIMKDVMVSSSDADSTSITTNLSRSPDYARISKISFALYSDLKFEQSLK</sequence>
<comment type="caution">
    <text evidence="1">The sequence shown here is derived from an EMBL/GenBank/DDBJ whole genome shotgun (WGS) entry which is preliminary data.</text>
</comment>
<dbReference type="AlphaFoldDB" id="A0A9N9K249"/>
<organism evidence="1 2">
    <name type="scientific">Cetraspora pellucida</name>
    <dbReference type="NCBI Taxonomy" id="1433469"/>
    <lineage>
        <taxon>Eukaryota</taxon>
        <taxon>Fungi</taxon>
        <taxon>Fungi incertae sedis</taxon>
        <taxon>Mucoromycota</taxon>
        <taxon>Glomeromycotina</taxon>
        <taxon>Glomeromycetes</taxon>
        <taxon>Diversisporales</taxon>
        <taxon>Gigasporaceae</taxon>
        <taxon>Cetraspora</taxon>
    </lineage>
</organism>
<dbReference type="EMBL" id="CAJVQA010036288">
    <property type="protein sequence ID" value="CAG8808299.1"/>
    <property type="molecule type" value="Genomic_DNA"/>
</dbReference>
<proteinExistence type="predicted"/>
<evidence type="ECO:0000313" key="1">
    <source>
        <dbReference type="EMBL" id="CAG8808299.1"/>
    </source>
</evidence>
<protein>
    <submittedName>
        <fullName evidence="1">17070_t:CDS:1</fullName>
    </submittedName>
</protein>
<reference evidence="1" key="1">
    <citation type="submission" date="2021-06" db="EMBL/GenBank/DDBJ databases">
        <authorList>
            <person name="Kallberg Y."/>
            <person name="Tangrot J."/>
            <person name="Rosling A."/>
        </authorList>
    </citation>
    <scope>NUCLEOTIDE SEQUENCE</scope>
    <source>
        <strain evidence="1">FL966</strain>
    </source>
</reference>